<feature type="domain" description="BAAT/Acyl-CoA thioester hydrolase C-terminal" evidence="2">
    <location>
        <begin position="99"/>
        <end position="257"/>
    </location>
</feature>
<dbReference type="Gene3D" id="3.40.50.1820">
    <property type="entry name" value="alpha/beta hydrolase"/>
    <property type="match status" value="1"/>
</dbReference>
<dbReference type="PANTHER" id="PTHR10824:SF4">
    <property type="entry name" value="ACYL-COENZYME A THIOESTERASE 1-LIKE"/>
    <property type="match status" value="1"/>
</dbReference>
<protein>
    <recommendedName>
        <fullName evidence="2">BAAT/Acyl-CoA thioester hydrolase C-terminal domain-containing protein</fullName>
    </recommendedName>
</protein>
<keyword evidence="4" id="KW-1185">Reference proteome</keyword>
<dbReference type="InterPro" id="IPR029058">
    <property type="entry name" value="AB_hydrolase_fold"/>
</dbReference>
<dbReference type="Proteomes" id="UP000637774">
    <property type="component" value="Unassembled WGS sequence"/>
</dbReference>
<evidence type="ECO:0000313" key="3">
    <source>
        <dbReference type="EMBL" id="GGH78397.1"/>
    </source>
</evidence>
<dbReference type="PANTHER" id="PTHR10824">
    <property type="entry name" value="ACYL-COENZYME A THIOESTERASE-RELATED"/>
    <property type="match status" value="1"/>
</dbReference>
<accession>A0ABQ1ZSQ5</accession>
<evidence type="ECO:0000256" key="1">
    <source>
        <dbReference type="SAM" id="SignalP"/>
    </source>
</evidence>
<feature type="chain" id="PRO_5046612740" description="BAAT/Acyl-CoA thioester hydrolase C-terminal domain-containing protein" evidence="1">
    <location>
        <begin position="22"/>
        <end position="278"/>
    </location>
</feature>
<gene>
    <name evidence="3" type="ORF">GCM10011495_00540</name>
</gene>
<proteinExistence type="predicted"/>
<comment type="caution">
    <text evidence="3">The sequence shown here is derived from an EMBL/GenBank/DDBJ whole genome shotgun (WGS) entry which is preliminary data.</text>
</comment>
<dbReference type="SUPFAM" id="SSF53474">
    <property type="entry name" value="alpha/beta-Hydrolases"/>
    <property type="match status" value="1"/>
</dbReference>
<keyword evidence="1" id="KW-0732">Signal</keyword>
<reference evidence="4" key="1">
    <citation type="journal article" date="2019" name="Int. J. Syst. Evol. Microbiol.">
        <title>The Global Catalogue of Microorganisms (GCM) 10K type strain sequencing project: providing services to taxonomists for standard genome sequencing and annotation.</title>
        <authorList>
            <consortium name="The Broad Institute Genomics Platform"/>
            <consortium name="The Broad Institute Genome Sequencing Center for Infectious Disease"/>
            <person name="Wu L."/>
            <person name="Ma J."/>
        </authorList>
    </citation>
    <scope>NUCLEOTIDE SEQUENCE [LARGE SCALE GENOMIC DNA]</scope>
    <source>
        <strain evidence="4">CGMCC 1.14966</strain>
    </source>
</reference>
<name>A0ABQ1ZSQ5_9BACT</name>
<dbReference type="InterPro" id="IPR014940">
    <property type="entry name" value="BAAT_C"/>
</dbReference>
<evidence type="ECO:0000259" key="2">
    <source>
        <dbReference type="Pfam" id="PF08840"/>
    </source>
</evidence>
<dbReference type="Pfam" id="PF08840">
    <property type="entry name" value="BAAT_C"/>
    <property type="match status" value="1"/>
</dbReference>
<dbReference type="RefSeq" id="WP_188560008.1">
    <property type="nucleotide sequence ID" value="NZ_BMGY01000001.1"/>
</dbReference>
<evidence type="ECO:0000313" key="4">
    <source>
        <dbReference type="Proteomes" id="UP000637774"/>
    </source>
</evidence>
<feature type="signal peptide" evidence="1">
    <location>
        <begin position="1"/>
        <end position="21"/>
    </location>
</feature>
<dbReference type="EMBL" id="BMGY01000001">
    <property type="protein sequence ID" value="GGH78397.1"/>
    <property type="molecule type" value="Genomic_DNA"/>
</dbReference>
<sequence>MKFIGFLLLGLCLAISSPAQLLLNTPHAESKLYLGSGRKQPLVVGLGGSEGGNAWTSDRWAATRNQFLAKGYAFLAIGYFGAPGTPDTLNKIAVEAVYNAIRAAAKNPAVAADRVAIIGGSRGGDLALLLGSYYPDIDCVVALVPSHAVFPGHTAHFSTSLWTYQGRELPFVPVNEAAVPFLMKHDLRGAFTAMLQDTVAAQSAAIRVERIKAPILLLSATTDEIAPTTPMCINMMARLKRHHFSYAYEHHAIAGGHAEPLKHFDLVFAFLKKNFPPN</sequence>
<organism evidence="3 4">
    <name type="scientific">Hymenobacter frigidus</name>
    <dbReference type="NCBI Taxonomy" id="1524095"/>
    <lineage>
        <taxon>Bacteria</taxon>
        <taxon>Pseudomonadati</taxon>
        <taxon>Bacteroidota</taxon>
        <taxon>Cytophagia</taxon>
        <taxon>Cytophagales</taxon>
        <taxon>Hymenobacteraceae</taxon>
        <taxon>Hymenobacter</taxon>
    </lineage>
</organism>